<dbReference type="eggNOG" id="COG0671">
    <property type="taxonomic scope" value="Bacteria"/>
</dbReference>
<dbReference type="InterPro" id="IPR000326">
    <property type="entry name" value="PAP2/HPO"/>
</dbReference>
<dbReference type="InterPro" id="IPR036938">
    <property type="entry name" value="PAP2/HPO_sf"/>
</dbReference>
<dbReference type="PANTHER" id="PTHR14969:SF13">
    <property type="entry name" value="AT30094P"/>
    <property type="match status" value="1"/>
</dbReference>
<feature type="transmembrane region" description="Helical" evidence="1">
    <location>
        <begin position="95"/>
        <end position="113"/>
    </location>
</feature>
<proteinExistence type="predicted"/>
<keyword evidence="1" id="KW-1133">Transmembrane helix</keyword>
<dbReference type="AlphaFoldDB" id="A4CNZ3"/>
<feature type="domain" description="Phosphatidic acid phosphatase type 2/haloperoxidase" evidence="2">
    <location>
        <begin position="122"/>
        <end position="231"/>
    </location>
</feature>
<protein>
    <submittedName>
        <fullName evidence="3">Type 2 phosphatidic acid phosphatase family protein</fullName>
    </submittedName>
</protein>
<keyword evidence="1" id="KW-0812">Transmembrane</keyword>
<dbReference type="EMBL" id="CP001712">
    <property type="protein sequence ID" value="EAR14610.1"/>
    <property type="molecule type" value="Genomic_DNA"/>
</dbReference>
<evidence type="ECO:0000313" key="4">
    <source>
        <dbReference type="Proteomes" id="UP000009049"/>
    </source>
</evidence>
<keyword evidence="4" id="KW-1185">Reference proteome</keyword>
<dbReference type="CDD" id="cd03392">
    <property type="entry name" value="PAP2_like_2"/>
    <property type="match status" value="1"/>
</dbReference>
<feature type="transmembrane region" description="Helical" evidence="1">
    <location>
        <begin position="156"/>
        <end position="178"/>
    </location>
</feature>
<evidence type="ECO:0000259" key="2">
    <source>
        <dbReference type="SMART" id="SM00014"/>
    </source>
</evidence>
<dbReference type="Proteomes" id="UP000009049">
    <property type="component" value="Chromosome"/>
</dbReference>
<feature type="transmembrane region" description="Helical" evidence="1">
    <location>
        <begin position="216"/>
        <end position="237"/>
    </location>
</feature>
<sequence>MKTSIRALMDSLIRKLRSFLAPVLDHLPRFSPYLVTLIAALIIVVGGINLFIELTDTLHTEALAAWDQRVTDYVLSYRSPGLTSYFIAVTEIGDVNGYLVILGISVLLTILVFKRWKYIWQIVLVLALASISNMILKRFIDRARPGIEHLVVVKTLSYPSGHAMSAMAFYGFLIYLVYHFKMHTALKGLVIFLLALLILSIGVSRIYLGVHYPSDIVGGFIAGLIWVFFCILIFNLIEVFRSDPLT</sequence>
<dbReference type="PANTHER" id="PTHR14969">
    <property type="entry name" value="SPHINGOSINE-1-PHOSPHATE PHOSPHOHYDROLASE"/>
    <property type="match status" value="1"/>
</dbReference>
<dbReference type="STRING" id="313596.RB2501_01001"/>
<feature type="transmembrane region" description="Helical" evidence="1">
    <location>
        <begin position="33"/>
        <end position="52"/>
    </location>
</feature>
<dbReference type="RefSeq" id="WP_015755398.1">
    <property type="nucleotide sequence ID" value="NC_013222.1"/>
</dbReference>
<name>A4CNZ3_ROBBH</name>
<feature type="transmembrane region" description="Helical" evidence="1">
    <location>
        <begin position="118"/>
        <end position="136"/>
    </location>
</feature>
<reference evidence="3 4" key="1">
    <citation type="journal article" date="2009" name="J. Bacteriol.">
        <title>Complete genome sequence of Robiginitalea biformata HTCC2501.</title>
        <authorList>
            <person name="Oh H.M."/>
            <person name="Giovannoni S.J."/>
            <person name="Lee K."/>
            <person name="Ferriera S."/>
            <person name="Johnson J."/>
            <person name="Cho J.C."/>
        </authorList>
    </citation>
    <scope>NUCLEOTIDE SEQUENCE [LARGE SCALE GENOMIC DNA]</scope>
    <source>
        <strain evidence="4">ATCC BAA-864 / HTCC2501 / KCTC 12146</strain>
    </source>
</reference>
<dbReference type="Gene3D" id="1.20.144.10">
    <property type="entry name" value="Phosphatidic acid phosphatase type 2/haloperoxidase"/>
    <property type="match status" value="2"/>
</dbReference>
<keyword evidence="1" id="KW-0472">Membrane</keyword>
<dbReference type="SUPFAM" id="SSF48317">
    <property type="entry name" value="Acid phosphatase/Vanadium-dependent haloperoxidase"/>
    <property type="match status" value="1"/>
</dbReference>
<organism evidence="3 4">
    <name type="scientific">Robiginitalea biformata (strain ATCC BAA-864 / DSM 15991 / KCTC 12146 / HTCC2501)</name>
    <dbReference type="NCBI Taxonomy" id="313596"/>
    <lineage>
        <taxon>Bacteria</taxon>
        <taxon>Pseudomonadati</taxon>
        <taxon>Bacteroidota</taxon>
        <taxon>Flavobacteriia</taxon>
        <taxon>Flavobacteriales</taxon>
        <taxon>Flavobacteriaceae</taxon>
        <taxon>Robiginitalea</taxon>
    </lineage>
</organism>
<evidence type="ECO:0000313" key="3">
    <source>
        <dbReference type="EMBL" id="EAR14610.1"/>
    </source>
</evidence>
<dbReference type="SMART" id="SM00014">
    <property type="entry name" value="acidPPc"/>
    <property type="match status" value="1"/>
</dbReference>
<evidence type="ECO:0000256" key="1">
    <source>
        <dbReference type="SAM" id="Phobius"/>
    </source>
</evidence>
<gene>
    <name evidence="3" type="ordered locus">RB2501_01001</name>
</gene>
<accession>A4CNZ3</accession>
<feature type="transmembrane region" description="Helical" evidence="1">
    <location>
        <begin position="190"/>
        <end position="210"/>
    </location>
</feature>
<dbReference type="Pfam" id="PF01569">
    <property type="entry name" value="PAP2"/>
    <property type="match status" value="1"/>
</dbReference>
<dbReference type="KEGG" id="rbi:RB2501_01001"/>
<dbReference type="HOGENOM" id="CLU_072573_3_0_10"/>